<dbReference type="PANTHER" id="PTHR35798">
    <property type="entry name" value="CELL DIVISION PROTEIN SEPF"/>
    <property type="match status" value="1"/>
</dbReference>
<dbReference type="Pfam" id="PF04472">
    <property type="entry name" value="SepF"/>
    <property type="match status" value="1"/>
</dbReference>
<dbReference type="InterPro" id="IPR038594">
    <property type="entry name" value="SepF-like_sf"/>
</dbReference>
<keyword evidence="6" id="KW-1185">Reference proteome</keyword>
<keyword evidence="1 5" id="KW-0132">Cell division</keyword>
<evidence type="ECO:0000256" key="1">
    <source>
        <dbReference type="ARBA" id="ARBA00022618"/>
    </source>
</evidence>
<dbReference type="Gene3D" id="3.30.110.150">
    <property type="entry name" value="SepF-like protein"/>
    <property type="match status" value="1"/>
</dbReference>
<evidence type="ECO:0000313" key="5">
    <source>
        <dbReference type="EMBL" id="SEQ27768.1"/>
    </source>
</evidence>
<reference evidence="6" key="1">
    <citation type="submission" date="2016-10" db="EMBL/GenBank/DDBJ databases">
        <authorList>
            <person name="Varghese N."/>
            <person name="Submissions S."/>
        </authorList>
    </citation>
    <scope>NUCLEOTIDE SEQUENCE [LARGE SCALE GENOMIC DNA]</scope>
    <source>
        <strain evidence="6">CGMCC 4.578</strain>
    </source>
</reference>
<evidence type="ECO:0000256" key="3">
    <source>
        <dbReference type="ARBA" id="ARBA00023306"/>
    </source>
</evidence>
<dbReference type="InterPro" id="IPR007561">
    <property type="entry name" value="Cell_div_SepF/SepF-rel"/>
</dbReference>
<keyword evidence="3" id="KW-0131">Cell cycle</keyword>
<evidence type="ECO:0000313" key="6">
    <source>
        <dbReference type="Proteomes" id="UP000199028"/>
    </source>
</evidence>
<organism evidence="5 6">
    <name type="scientific">Lentzea flaviverrucosa</name>
    <dbReference type="NCBI Taxonomy" id="200379"/>
    <lineage>
        <taxon>Bacteria</taxon>
        <taxon>Bacillati</taxon>
        <taxon>Actinomycetota</taxon>
        <taxon>Actinomycetes</taxon>
        <taxon>Pseudonocardiales</taxon>
        <taxon>Pseudonocardiaceae</taxon>
        <taxon>Lentzea</taxon>
    </lineage>
</organism>
<sequence>MRLDDTAKFQPTAYRDLRSLGETYRDGQPVLLDLTDTSDADAKRFVDVSAGLVFHARGSMDKVSSRVFILTPPLKNPKQRDLG</sequence>
<dbReference type="Proteomes" id="UP000199028">
    <property type="component" value="Unassembled WGS sequence"/>
</dbReference>
<proteinExistence type="predicted"/>
<evidence type="ECO:0000256" key="4">
    <source>
        <dbReference type="ARBA" id="ARBA00044936"/>
    </source>
</evidence>
<dbReference type="GO" id="GO:0000917">
    <property type="term" value="P:division septum assembly"/>
    <property type="evidence" value="ECO:0007669"/>
    <property type="project" value="UniProtKB-KW"/>
</dbReference>
<accession>A0A1H9ERZ4</accession>
<gene>
    <name evidence="5" type="ORF">SAMN05216195_10241</name>
</gene>
<dbReference type="OrthoDB" id="3393519at2"/>
<protein>
    <submittedName>
        <fullName evidence="5">Cell division inhibitor SepF</fullName>
    </submittedName>
</protein>
<dbReference type="PANTHER" id="PTHR35798:SF1">
    <property type="entry name" value="CELL DIVISION PROTEIN SEPF"/>
    <property type="match status" value="1"/>
</dbReference>
<evidence type="ECO:0000256" key="2">
    <source>
        <dbReference type="ARBA" id="ARBA00023210"/>
    </source>
</evidence>
<dbReference type="EMBL" id="FOFT01000002">
    <property type="protein sequence ID" value="SEQ27768.1"/>
    <property type="molecule type" value="Genomic_DNA"/>
</dbReference>
<name>A0A1H9ERZ4_9PSEU</name>
<keyword evidence="2" id="KW-0717">Septation</keyword>
<dbReference type="AlphaFoldDB" id="A0A1H9ERZ4"/>
<comment type="function">
    <text evidence="4">Cell division protein that is part of the divisome complex and is recruited early to the Z-ring. Probably stimulates Z-ring formation, perhaps through the cross-linking of FtsZ protofilaments. Its function overlaps with FtsA.</text>
</comment>
<dbReference type="InterPro" id="IPR023052">
    <property type="entry name" value="Cell_div_SepF"/>
</dbReference>